<reference evidence="8" key="1">
    <citation type="journal article" date="2020" name="mSystems">
        <title>Genome- and Community-Level Interaction Insights into Carbon Utilization and Element Cycling Functions of Hydrothermarchaeota in Hydrothermal Sediment.</title>
        <authorList>
            <person name="Zhou Z."/>
            <person name="Liu Y."/>
            <person name="Xu W."/>
            <person name="Pan J."/>
            <person name="Luo Z.H."/>
            <person name="Li M."/>
        </authorList>
    </citation>
    <scope>NUCLEOTIDE SEQUENCE [LARGE SCALE GENOMIC DNA]</scope>
    <source>
        <strain evidence="8">HyVt-527</strain>
    </source>
</reference>
<evidence type="ECO:0000256" key="3">
    <source>
        <dbReference type="ARBA" id="ARBA00023015"/>
    </source>
</evidence>
<dbReference type="InterPro" id="IPR025944">
    <property type="entry name" value="Sigma_54_int_dom_CS"/>
</dbReference>
<dbReference type="PROSITE" id="PS50045">
    <property type="entry name" value="SIGMA54_INTERACT_4"/>
    <property type="match status" value="1"/>
</dbReference>
<sequence>VQEGNFREDLYYRLNVINIQMPPLRHRKSDIPLLAEHFLRHYAAKNKKNITGFTKEAFRLLQEYDWPGNVRELENTIERAVILTRGPEINTDVINLRRNENKIPVGKTLKEITRYAVLETIKMANGNRTRAAEILGVSRRWLHYHLKEWGMVDEN</sequence>
<dbReference type="InterPro" id="IPR027417">
    <property type="entry name" value="P-loop_NTPase"/>
</dbReference>
<dbReference type="Pfam" id="PF02954">
    <property type="entry name" value="HTH_8"/>
    <property type="match status" value="1"/>
</dbReference>
<feature type="domain" description="Sigma-54 factor interaction" evidence="7">
    <location>
        <begin position="1"/>
        <end position="82"/>
    </location>
</feature>
<keyword evidence="2" id="KW-0067">ATP-binding</keyword>
<dbReference type="Gene3D" id="1.10.8.60">
    <property type="match status" value="1"/>
</dbReference>
<protein>
    <submittedName>
        <fullName evidence="8">Sigma-54-dependent Fis family transcriptional regulator</fullName>
    </submittedName>
</protein>
<evidence type="ECO:0000256" key="1">
    <source>
        <dbReference type="ARBA" id="ARBA00022741"/>
    </source>
</evidence>
<dbReference type="InterPro" id="IPR002078">
    <property type="entry name" value="Sigma_54_int"/>
</dbReference>
<dbReference type="PROSITE" id="PS00688">
    <property type="entry name" value="SIGMA54_INTERACT_3"/>
    <property type="match status" value="1"/>
</dbReference>
<feature type="non-terminal residue" evidence="8">
    <location>
        <position position="1"/>
    </location>
</feature>
<gene>
    <name evidence="8" type="ORF">ENJ89_05755</name>
</gene>
<keyword evidence="4" id="KW-0238">DNA-binding</keyword>
<proteinExistence type="predicted"/>
<dbReference type="EMBL" id="DROD01000398">
    <property type="protein sequence ID" value="HHJ52680.1"/>
    <property type="molecule type" value="Genomic_DNA"/>
</dbReference>
<evidence type="ECO:0000256" key="2">
    <source>
        <dbReference type="ARBA" id="ARBA00022840"/>
    </source>
</evidence>
<evidence type="ECO:0000259" key="7">
    <source>
        <dbReference type="PROSITE" id="PS50045"/>
    </source>
</evidence>
<dbReference type="SUPFAM" id="SSF46689">
    <property type="entry name" value="Homeodomain-like"/>
    <property type="match status" value="1"/>
</dbReference>
<dbReference type="GO" id="GO:0005524">
    <property type="term" value="F:ATP binding"/>
    <property type="evidence" value="ECO:0007669"/>
    <property type="project" value="UniProtKB-KW"/>
</dbReference>
<dbReference type="Gene3D" id="3.40.50.300">
    <property type="entry name" value="P-loop containing nucleotide triphosphate hydrolases"/>
    <property type="match status" value="1"/>
</dbReference>
<evidence type="ECO:0000256" key="5">
    <source>
        <dbReference type="ARBA" id="ARBA00023159"/>
    </source>
</evidence>
<evidence type="ECO:0000256" key="4">
    <source>
        <dbReference type="ARBA" id="ARBA00023125"/>
    </source>
</evidence>
<dbReference type="FunFam" id="1.10.8.60:FF:000014">
    <property type="entry name" value="DNA-binding transcriptional regulator NtrC"/>
    <property type="match status" value="1"/>
</dbReference>
<evidence type="ECO:0000256" key="6">
    <source>
        <dbReference type="ARBA" id="ARBA00023163"/>
    </source>
</evidence>
<dbReference type="PRINTS" id="PR01590">
    <property type="entry name" value="HTHFIS"/>
</dbReference>
<dbReference type="GO" id="GO:0043565">
    <property type="term" value="F:sequence-specific DNA binding"/>
    <property type="evidence" value="ECO:0007669"/>
    <property type="project" value="InterPro"/>
</dbReference>
<keyword evidence="5" id="KW-0010">Activator</keyword>
<dbReference type="AlphaFoldDB" id="A0A7V5UET7"/>
<dbReference type="PANTHER" id="PTHR32071">
    <property type="entry name" value="TRANSCRIPTIONAL REGULATORY PROTEIN"/>
    <property type="match status" value="1"/>
</dbReference>
<keyword evidence="6" id="KW-0804">Transcription</keyword>
<dbReference type="InterPro" id="IPR058031">
    <property type="entry name" value="AAA_lid_NorR"/>
</dbReference>
<dbReference type="Gene3D" id="1.10.10.60">
    <property type="entry name" value="Homeodomain-like"/>
    <property type="match status" value="1"/>
</dbReference>
<organism evidence="8">
    <name type="scientific">Caldithrix abyssi</name>
    <dbReference type="NCBI Taxonomy" id="187145"/>
    <lineage>
        <taxon>Bacteria</taxon>
        <taxon>Pseudomonadati</taxon>
        <taxon>Calditrichota</taxon>
        <taxon>Calditrichia</taxon>
        <taxon>Calditrichales</taxon>
        <taxon>Calditrichaceae</taxon>
        <taxon>Caldithrix</taxon>
    </lineage>
</organism>
<comment type="caution">
    <text evidence="8">The sequence shown here is derived from an EMBL/GenBank/DDBJ whole genome shotgun (WGS) entry which is preliminary data.</text>
</comment>
<dbReference type="InterPro" id="IPR002197">
    <property type="entry name" value="HTH_Fis"/>
</dbReference>
<dbReference type="GO" id="GO:0006355">
    <property type="term" value="P:regulation of DNA-templated transcription"/>
    <property type="evidence" value="ECO:0007669"/>
    <property type="project" value="InterPro"/>
</dbReference>
<name>A0A7V5UET7_CALAY</name>
<keyword evidence="3" id="KW-0805">Transcription regulation</keyword>
<evidence type="ECO:0000313" key="8">
    <source>
        <dbReference type="EMBL" id="HHJ52680.1"/>
    </source>
</evidence>
<dbReference type="SUPFAM" id="SSF52540">
    <property type="entry name" value="P-loop containing nucleoside triphosphate hydrolases"/>
    <property type="match status" value="1"/>
</dbReference>
<dbReference type="Proteomes" id="UP000886124">
    <property type="component" value="Unassembled WGS sequence"/>
</dbReference>
<dbReference type="Pfam" id="PF25601">
    <property type="entry name" value="AAA_lid_14"/>
    <property type="match status" value="1"/>
</dbReference>
<accession>A0A7V5UET7</accession>
<keyword evidence="1" id="KW-0547">Nucleotide-binding</keyword>
<dbReference type="InterPro" id="IPR009057">
    <property type="entry name" value="Homeodomain-like_sf"/>
</dbReference>